<evidence type="ECO:0000313" key="4">
    <source>
        <dbReference type="EMBL" id="ABW26236.1"/>
    </source>
</evidence>
<keyword evidence="1 4" id="KW-0489">Methyltransferase</keyword>
<dbReference type="EMBL" id="CP000828">
    <property type="protein sequence ID" value="ABW26236.1"/>
    <property type="molecule type" value="Genomic_DNA"/>
</dbReference>
<name>B0C3X6_ACAM1</name>
<evidence type="ECO:0000256" key="2">
    <source>
        <dbReference type="ARBA" id="ARBA00022679"/>
    </source>
</evidence>
<dbReference type="Pfam" id="PF05724">
    <property type="entry name" value="TPMT"/>
    <property type="match status" value="1"/>
</dbReference>
<dbReference type="eggNOG" id="COG0500">
    <property type="taxonomic scope" value="Bacteria"/>
</dbReference>
<keyword evidence="2 4" id="KW-0808">Transferase</keyword>
<proteinExistence type="predicted"/>
<dbReference type="PANTHER" id="PTHR10259:SF11">
    <property type="entry name" value="THIOPURINE S-METHYLTRANSFERASE"/>
    <property type="match status" value="1"/>
</dbReference>
<dbReference type="RefSeq" id="WP_012161785.1">
    <property type="nucleotide sequence ID" value="NC_009925.1"/>
</dbReference>
<gene>
    <name evidence="4" type="primary">tpm</name>
    <name evidence="4" type="ordered locus">AM1_1199</name>
</gene>
<protein>
    <submittedName>
        <fullName evidence="4">Thiopurine S-methyltransferase, putative</fullName>
    </submittedName>
</protein>
<reference evidence="4 5" key="1">
    <citation type="journal article" date="2008" name="Proc. Natl. Acad. Sci. U.S.A.">
        <title>Niche adaptation and genome expansion in the chlorophyll d-producing cyanobacterium Acaryochloris marina.</title>
        <authorList>
            <person name="Swingley W.D."/>
            <person name="Chen M."/>
            <person name="Cheung P.C."/>
            <person name="Conrad A.L."/>
            <person name="Dejesa L.C."/>
            <person name="Hao J."/>
            <person name="Honchak B.M."/>
            <person name="Karbach L.E."/>
            <person name="Kurdoglu A."/>
            <person name="Lahiri S."/>
            <person name="Mastrian S.D."/>
            <person name="Miyashita H."/>
            <person name="Page L."/>
            <person name="Ramakrishna P."/>
            <person name="Satoh S."/>
            <person name="Sattley W.M."/>
            <person name="Shimada Y."/>
            <person name="Taylor H.L."/>
            <person name="Tomo T."/>
            <person name="Tsuchiya T."/>
            <person name="Wang Z.T."/>
            <person name="Raymond J."/>
            <person name="Mimuro M."/>
            <person name="Blankenship R.E."/>
            <person name="Touchman J.W."/>
        </authorList>
    </citation>
    <scope>NUCLEOTIDE SEQUENCE [LARGE SCALE GENOMIC DNA]</scope>
    <source>
        <strain evidence="5">MBIC 11017</strain>
    </source>
</reference>
<accession>B0C3X6</accession>
<dbReference type="InterPro" id="IPR008854">
    <property type="entry name" value="TPMT"/>
</dbReference>
<dbReference type="PANTHER" id="PTHR10259">
    <property type="entry name" value="THIOPURINE S-METHYLTRANSFERASE"/>
    <property type="match status" value="1"/>
</dbReference>
<dbReference type="Proteomes" id="UP000000268">
    <property type="component" value="Chromosome"/>
</dbReference>
<dbReference type="InterPro" id="IPR029063">
    <property type="entry name" value="SAM-dependent_MTases_sf"/>
</dbReference>
<dbReference type="SUPFAM" id="SSF53335">
    <property type="entry name" value="S-adenosyl-L-methionine-dependent methyltransferases"/>
    <property type="match status" value="1"/>
</dbReference>
<dbReference type="GO" id="GO:0008119">
    <property type="term" value="F:thiopurine S-methyltransferase activity"/>
    <property type="evidence" value="ECO:0007669"/>
    <property type="project" value="TreeGrafter"/>
</dbReference>
<organism evidence="4 5">
    <name type="scientific">Acaryochloris marina (strain MBIC 11017)</name>
    <dbReference type="NCBI Taxonomy" id="329726"/>
    <lineage>
        <taxon>Bacteria</taxon>
        <taxon>Bacillati</taxon>
        <taxon>Cyanobacteriota</taxon>
        <taxon>Cyanophyceae</taxon>
        <taxon>Acaryochloridales</taxon>
        <taxon>Acaryochloridaceae</taxon>
        <taxon>Acaryochloris</taxon>
    </lineage>
</organism>
<dbReference type="Gene3D" id="3.40.50.150">
    <property type="entry name" value="Vaccinia Virus protein VP39"/>
    <property type="match status" value="1"/>
</dbReference>
<dbReference type="STRING" id="329726.AM1_1199"/>
<dbReference type="CDD" id="cd02440">
    <property type="entry name" value="AdoMet_MTases"/>
    <property type="match status" value="1"/>
</dbReference>
<dbReference type="GO" id="GO:0032259">
    <property type="term" value="P:methylation"/>
    <property type="evidence" value="ECO:0007669"/>
    <property type="project" value="UniProtKB-KW"/>
</dbReference>
<dbReference type="HOGENOM" id="CLU_105064_0_0_3"/>
<keyword evidence="3" id="KW-0949">S-adenosyl-L-methionine</keyword>
<evidence type="ECO:0000313" key="5">
    <source>
        <dbReference type="Proteomes" id="UP000000268"/>
    </source>
</evidence>
<dbReference type="AlphaFoldDB" id="B0C3X6"/>
<evidence type="ECO:0000256" key="1">
    <source>
        <dbReference type="ARBA" id="ARBA00022603"/>
    </source>
</evidence>
<dbReference type="KEGG" id="amr:AM1_1199"/>
<dbReference type="OrthoDB" id="9804312at2"/>
<sequence>MFEEQPPSVQNRVKSLASEAQAQNQPYAWFEPLYAQANGNTEQVPWAKATAHPYLQAWLPEQPQPPAQSKALVIGCGLGNDAEALQAHGYQVTAFDVSPTAIAWCHQRFPNSAVDYQVADLFHLDFGWNQAFDLVYECRNIQALPIPLRPQVVGAIAPLVAKTGQLLVVTRIRADEQACEGPPWPLSPLELAEFENYGLVEIERATFVEGETITVQQARILYQYP</sequence>
<evidence type="ECO:0000256" key="3">
    <source>
        <dbReference type="ARBA" id="ARBA00022691"/>
    </source>
</evidence>
<keyword evidence="5" id="KW-1185">Reference proteome</keyword>